<accession>I3S573</accession>
<dbReference type="AlphaFoldDB" id="I3S573"/>
<reference evidence="1" key="1">
    <citation type="submission" date="2012-05" db="EMBL/GenBank/DDBJ databases">
        <authorList>
            <person name="Krishnakumar V."/>
            <person name="Cheung F."/>
            <person name="Xiao Y."/>
            <person name="Chan A."/>
            <person name="Moskal W.A."/>
            <person name="Town C.D."/>
        </authorList>
    </citation>
    <scope>NUCLEOTIDE SEQUENCE</scope>
</reference>
<organism evidence="1">
    <name type="scientific">Lotus japonicus</name>
    <name type="common">Lotus corniculatus var. japonicus</name>
    <dbReference type="NCBI Taxonomy" id="34305"/>
    <lineage>
        <taxon>Eukaryota</taxon>
        <taxon>Viridiplantae</taxon>
        <taxon>Streptophyta</taxon>
        <taxon>Embryophyta</taxon>
        <taxon>Tracheophyta</taxon>
        <taxon>Spermatophyta</taxon>
        <taxon>Magnoliopsida</taxon>
        <taxon>eudicotyledons</taxon>
        <taxon>Gunneridae</taxon>
        <taxon>Pentapetalae</taxon>
        <taxon>rosids</taxon>
        <taxon>fabids</taxon>
        <taxon>Fabales</taxon>
        <taxon>Fabaceae</taxon>
        <taxon>Papilionoideae</taxon>
        <taxon>50 kb inversion clade</taxon>
        <taxon>NPAAA clade</taxon>
        <taxon>Hologalegina</taxon>
        <taxon>robinioid clade</taxon>
        <taxon>Loteae</taxon>
        <taxon>Lotus</taxon>
    </lineage>
</organism>
<dbReference type="EMBL" id="BT135620">
    <property type="protein sequence ID" value="AFK35415.1"/>
    <property type="molecule type" value="mRNA"/>
</dbReference>
<protein>
    <submittedName>
        <fullName evidence="1">Uncharacterized protein</fullName>
    </submittedName>
</protein>
<name>I3S573_LOTJA</name>
<proteinExistence type="evidence at transcript level"/>
<sequence>METSTFHAKQIALTGSVPTASCWCGTMDLRFNHANAPSVAAPLRSWFLPNKTPRRTARNLKSLTFSPKFKPTIASSVPVPLVPFKECWISLFCCEGLLGNSWTLRDHFLLSSELVFILQ</sequence>
<evidence type="ECO:0000313" key="1">
    <source>
        <dbReference type="EMBL" id="AFK35415.1"/>
    </source>
</evidence>